<protein>
    <submittedName>
        <fullName evidence="2">Uncharacterized protein</fullName>
    </submittedName>
</protein>
<dbReference type="EMBL" id="GG745329">
    <property type="protein sequence ID" value="KNE55747.1"/>
    <property type="molecule type" value="Genomic_DNA"/>
</dbReference>
<dbReference type="Proteomes" id="UP000054350">
    <property type="component" value="Unassembled WGS sequence"/>
</dbReference>
<reference evidence="2 3" key="1">
    <citation type="submission" date="2009-11" db="EMBL/GenBank/DDBJ databases">
        <title>Annotation of Allomyces macrogynus ATCC 38327.</title>
        <authorList>
            <consortium name="The Broad Institute Genome Sequencing Platform"/>
            <person name="Russ C."/>
            <person name="Cuomo C."/>
            <person name="Burger G."/>
            <person name="Gray M.W."/>
            <person name="Holland P.W.H."/>
            <person name="King N."/>
            <person name="Lang F.B.F."/>
            <person name="Roger A.J."/>
            <person name="Ruiz-Trillo I."/>
            <person name="Young S.K."/>
            <person name="Zeng Q."/>
            <person name="Gargeya S."/>
            <person name="Fitzgerald M."/>
            <person name="Haas B."/>
            <person name="Abouelleil A."/>
            <person name="Alvarado L."/>
            <person name="Arachchi H.M."/>
            <person name="Berlin A."/>
            <person name="Chapman S.B."/>
            <person name="Gearin G."/>
            <person name="Goldberg J."/>
            <person name="Griggs A."/>
            <person name="Gujja S."/>
            <person name="Hansen M."/>
            <person name="Heiman D."/>
            <person name="Howarth C."/>
            <person name="Larimer J."/>
            <person name="Lui A."/>
            <person name="MacDonald P.J.P."/>
            <person name="McCowen C."/>
            <person name="Montmayeur A."/>
            <person name="Murphy C."/>
            <person name="Neiman D."/>
            <person name="Pearson M."/>
            <person name="Priest M."/>
            <person name="Roberts A."/>
            <person name="Saif S."/>
            <person name="Shea T."/>
            <person name="Sisk P."/>
            <person name="Stolte C."/>
            <person name="Sykes S."/>
            <person name="Wortman J."/>
            <person name="Nusbaum C."/>
            <person name="Birren B."/>
        </authorList>
    </citation>
    <scope>NUCLEOTIDE SEQUENCE [LARGE SCALE GENOMIC DNA]</scope>
    <source>
        <strain evidence="2 3">ATCC 38327</strain>
    </source>
</reference>
<evidence type="ECO:0000313" key="3">
    <source>
        <dbReference type="Proteomes" id="UP000054350"/>
    </source>
</evidence>
<keyword evidence="3" id="KW-1185">Reference proteome</keyword>
<evidence type="ECO:0000256" key="1">
    <source>
        <dbReference type="SAM" id="MobiDB-lite"/>
    </source>
</evidence>
<feature type="compositionally biased region" description="Polar residues" evidence="1">
    <location>
        <begin position="178"/>
        <end position="187"/>
    </location>
</feature>
<feature type="compositionally biased region" description="Polar residues" evidence="1">
    <location>
        <begin position="1"/>
        <end position="11"/>
    </location>
</feature>
<feature type="region of interest" description="Disordered" evidence="1">
    <location>
        <begin position="83"/>
        <end position="127"/>
    </location>
</feature>
<feature type="region of interest" description="Disordered" evidence="1">
    <location>
        <begin position="1"/>
        <end position="23"/>
    </location>
</feature>
<accession>A0A0L0RZ94</accession>
<feature type="region of interest" description="Disordered" evidence="1">
    <location>
        <begin position="164"/>
        <end position="245"/>
    </location>
</feature>
<dbReference type="VEuPathDB" id="FungiDB:AMAG_17818"/>
<reference evidence="3" key="2">
    <citation type="submission" date="2009-11" db="EMBL/GenBank/DDBJ databases">
        <title>The Genome Sequence of Allomyces macrogynus strain ATCC 38327.</title>
        <authorList>
            <consortium name="The Broad Institute Genome Sequencing Platform"/>
            <person name="Russ C."/>
            <person name="Cuomo C."/>
            <person name="Shea T."/>
            <person name="Young S.K."/>
            <person name="Zeng Q."/>
            <person name="Koehrsen M."/>
            <person name="Haas B."/>
            <person name="Borodovsky M."/>
            <person name="Guigo R."/>
            <person name="Alvarado L."/>
            <person name="Berlin A."/>
            <person name="Borenstein D."/>
            <person name="Chen Z."/>
            <person name="Engels R."/>
            <person name="Freedman E."/>
            <person name="Gellesch M."/>
            <person name="Goldberg J."/>
            <person name="Griggs A."/>
            <person name="Gujja S."/>
            <person name="Heiman D."/>
            <person name="Hepburn T."/>
            <person name="Howarth C."/>
            <person name="Jen D."/>
            <person name="Larson L."/>
            <person name="Lewis B."/>
            <person name="Mehta T."/>
            <person name="Park D."/>
            <person name="Pearson M."/>
            <person name="Roberts A."/>
            <person name="Saif S."/>
            <person name="Shenoy N."/>
            <person name="Sisk P."/>
            <person name="Stolte C."/>
            <person name="Sykes S."/>
            <person name="Walk T."/>
            <person name="White J."/>
            <person name="Yandava C."/>
            <person name="Burger G."/>
            <person name="Gray M.W."/>
            <person name="Holland P.W.H."/>
            <person name="King N."/>
            <person name="Lang F.B.F."/>
            <person name="Roger A.J."/>
            <person name="Ruiz-Trillo I."/>
            <person name="Lander E."/>
            <person name="Nusbaum C."/>
        </authorList>
    </citation>
    <scope>NUCLEOTIDE SEQUENCE [LARGE SCALE GENOMIC DNA]</scope>
    <source>
        <strain evidence="3">ATCC 38327</strain>
    </source>
</reference>
<dbReference type="OrthoDB" id="2096280at2759"/>
<sequence length="312" mass="33995">MLRSSRGSATSVKDILCPAPTPPLLSEIDERREQLLYRRRPALGRPSRFSQDLLDCLPNRNATFGLPTPRGDATAKDLLSPPLVAASETESKPRSTGATVQEAARHDAQSQGLASPPRRRHESTGSQVKVCMAWADSSDDAASSSDRFKTMSQVPLKQALELHHQHGARPQPRPSHAATRTATSNPITWGAPATDRRPASAKKPAAWAVSRKIGSHHDNPEPPPLSAQSTQPVEARGQGNRTFGLPSVRVDQRAPLPHRKRISDTKNYGDLLSVGDLLSPAAECLYHPDVVRRMRLQLGFVDELDETPLDSP</sequence>
<organism evidence="2 3">
    <name type="scientific">Allomyces macrogynus (strain ATCC 38327)</name>
    <name type="common">Allomyces javanicus var. macrogynus</name>
    <dbReference type="NCBI Taxonomy" id="578462"/>
    <lineage>
        <taxon>Eukaryota</taxon>
        <taxon>Fungi</taxon>
        <taxon>Fungi incertae sedis</taxon>
        <taxon>Blastocladiomycota</taxon>
        <taxon>Blastocladiomycetes</taxon>
        <taxon>Blastocladiales</taxon>
        <taxon>Blastocladiaceae</taxon>
        <taxon>Allomyces</taxon>
    </lineage>
</organism>
<gene>
    <name evidence="2" type="ORF">AMAG_17818</name>
</gene>
<name>A0A0L0RZ94_ALLM3</name>
<dbReference type="AlphaFoldDB" id="A0A0L0RZ94"/>
<proteinExistence type="predicted"/>
<evidence type="ECO:0000313" key="2">
    <source>
        <dbReference type="EMBL" id="KNE55747.1"/>
    </source>
</evidence>